<dbReference type="InterPro" id="IPR010679">
    <property type="entry name" value="DUF1254"/>
</dbReference>
<evidence type="ECO:0000259" key="2">
    <source>
        <dbReference type="Pfam" id="PF06863"/>
    </source>
</evidence>
<dbReference type="InterPro" id="IPR010621">
    <property type="entry name" value="DUF1214"/>
</dbReference>
<sequence>MKTRQAAAILVAIMMASLGACNDKKETTDAAQKSEAQAGQEAKQAEALKAGVEAVVYGLPLVIMDLTKDKLTNVAKPDAFAAPVNQFVNVRQFPDASFKDVVRANVDTLYSSAFLDVSAEPIVLSVPDTHGRYYLMPMLDAWTNVFASPGKRTTGTKAGNFAITGPGWSGALPKGVTEIKAPTNLVWIIGRTQTDGPADYPAVHKIQDGYRLTPLSAFGKPYTPPAGKVDPSLDMKTAPVDQLKKMSAETFFSRLATLLKSNPPPASEAPVLEKLKAIGVVPGEKFDPGKLDPAVAKGLEQSVSVALDKLLAASKEVGAPVNGWRIPPMILGKYGSDYGARAVVALVGLGANLPQDAVYPSAYVDGEGKGLDGANKYVIHFDKGATPPVKAFWSITMYNPESFFVANPLNRYAISSWMPLKKNPDGSLDIYVQHDSPGKAKETNWLPANDKDFNMTLRMYWPTEKAPSIIDGSWKPPAVKPVP</sequence>
<dbReference type="Pfam" id="PF06742">
    <property type="entry name" value="DUF1214"/>
    <property type="match status" value="1"/>
</dbReference>
<dbReference type="AlphaFoldDB" id="A0AA48M5J0"/>
<protein>
    <recommendedName>
        <fullName evidence="4">DUF1254 domain-containing protein</fullName>
    </recommendedName>
</protein>
<dbReference type="Gene3D" id="2.60.40.1610">
    <property type="entry name" value="Domain of unknown function DUF1254"/>
    <property type="match status" value="1"/>
</dbReference>
<dbReference type="Gene3D" id="2.60.120.600">
    <property type="entry name" value="Domain of unknown function DUF1214, C-terminal domain"/>
    <property type="match status" value="1"/>
</dbReference>
<dbReference type="SUPFAM" id="SSF160935">
    <property type="entry name" value="VPA0735-like"/>
    <property type="match status" value="1"/>
</dbReference>
<dbReference type="PROSITE" id="PS51257">
    <property type="entry name" value="PROKAR_LIPOPROTEIN"/>
    <property type="match status" value="1"/>
</dbReference>
<feature type="domain" description="DUF1254" evidence="2">
    <location>
        <begin position="84"/>
        <end position="214"/>
    </location>
</feature>
<organism evidence="3">
    <name type="scientific">freshwater sediment metagenome</name>
    <dbReference type="NCBI Taxonomy" id="556182"/>
    <lineage>
        <taxon>unclassified sequences</taxon>
        <taxon>metagenomes</taxon>
        <taxon>ecological metagenomes</taxon>
    </lineage>
</organism>
<gene>
    <name evidence="3" type="ORF">AMST5_03462</name>
</gene>
<dbReference type="EMBL" id="OY288114">
    <property type="protein sequence ID" value="CAJ0883768.1"/>
    <property type="molecule type" value="Genomic_DNA"/>
</dbReference>
<reference evidence="3" key="1">
    <citation type="submission" date="2023-07" db="EMBL/GenBank/DDBJ databases">
        <authorList>
            <person name="Pelsma A.J. K."/>
        </authorList>
    </citation>
    <scope>NUCLEOTIDE SEQUENCE</scope>
</reference>
<dbReference type="PANTHER" id="PTHR36509:SF2">
    <property type="entry name" value="BLL3101 PROTEIN"/>
    <property type="match status" value="1"/>
</dbReference>
<dbReference type="InterPro" id="IPR037049">
    <property type="entry name" value="DUF1214_C_sf"/>
</dbReference>
<evidence type="ECO:0000313" key="3">
    <source>
        <dbReference type="EMBL" id="CAJ0883768.1"/>
    </source>
</evidence>
<accession>A0AA48M5J0</accession>
<evidence type="ECO:0000259" key="1">
    <source>
        <dbReference type="Pfam" id="PF06742"/>
    </source>
</evidence>
<dbReference type="PANTHER" id="PTHR36509">
    <property type="entry name" value="BLL3101 PROTEIN"/>
    <property type="match status" value="1"/>
</dbReference>
<dbReference type="Pfam" id="PF06863">
    <property type="entry name" value="DUF1254"/>
    <property type="match status" value="1"/>
</dbReference>
<evidence type="ECO:0008006" key="4">
    <source>
        <dbReference type="Google" id="ProtNLM"/>
    </source>
</evidence>
<feature type="domain" description="DUF1214" evidence="1">
    <location>
        <begin position="356"/>
        <end position="463"/>
    </location>
</feature>
<proteinExistence type="predicted"/>
<dbReference type="InterPro" id="IPR037050">
    <property type="entry name" value="DUF1254_sf"/>
</dbReference>
<name>A0AA48M5J0_9ZZZZ</name>